<organism evidence="1 2">
    <name type="scientific">candidate division WWE3 bacterium CG23_combo_of_CG06-09_8_20_14_all_40_14</name>
    <dbReference type="NCBI Taxonomy" id="1975095"/>
    <lineage>
        <taxon>Bacteria</taxon>
        <taxon>Katanobacteria</taxon>
    </lineage>
</organism>
<proteinExistence type="predicted"/>
<dbReference type="Proteomes" id="UP000231388">
    <property type="component" value="Unassembled WGS sequence"/>
</dbReference>
<name>A0A2G9XE36_UNCKA</name>
<evidence type="ECO:0000313" key="1">
    <source>
        <dbReference type="EMBL" id="PIP04541.1"/>
    </source>
</evidence>
<evidence type="ECO:0000313" key="2">
    <source>
        <dbReference type="Proteomes" id="UP000231388"/>
    </source>
</evidence>
<dbReference type="AlphaFoldDB" id="A0A2G9XE36"/>
<gene>
    <name evidence="1" type="ORF">COX53_01950</name>
</gene>
<dbReference type="EMBL" id="PCQY01000024">
    <property type="protein sequence ID" value="PIP04541.1"/>
    <property type="molecule type" value="Genomic_DNA"/>
</dbReference>
<evidence type="ECO:0008006" key="3">
    <source>
        <dbReference type="Google" id="ProtNLM"/>
    </source>
</evidence>
<reference evidence="1 2" key="1">
    <citation type="submission" date="2017-09" db="EMBL/GenBank/DDBJ databases">
        <title>Depth-based differentiation of microbial function through sediment-hosted aquifers and enrichment of novel symbionts in the deep terrestrial subsurface.</title>
        <authorList>
            <person name="Probst A.J."/>
            <person name="Ladd B."/>
            <person name="Jarett J.K."/>
            <person name="Geller-Mcgrath D.E."/>
            <person name="Sieber C.M."/>
            <person name="Emerson J.B."/>
            <person name="Anantharaman K."/>
            <person name="Thomas B.C."/>
            <person name="Malmstrom R."/>
            <person name="Stieglmeier M."/>
            <person name="Klingl A."/>
            <person name="Woyke T."/>
            <person name="Ryan C.M."/>
            <person name="Banfield J.F."/>
        </authorList>
    </citation>
    <scope>NUCLEOTIDE SEQUENCE [LARGE SCALE GENOMIC DNA]</scope>
    <source>
        <strain evidence="1">CG23_combo_of_CG06-09_8_20_14_all_40_14</strain>
    </source>
</reference>
<sequence>MRNGVYQPKIKNILSKVENLPFFSLDDLLPLERNREFLKTLLSRYERFGKITRLKKGLYTARTSFSSHYTEFAACLLYEPSYLSLDYMLYYHNILTEIPVNFTLVSKRKTMRFSNKLGKFFYHKIKDKLFCGFNVEKAEDFYIFKATKAKALFDFLYLRKNMLIDKKSVSELRLNLRNLNKKDMQELAKYVKMEGSKKMGLIFTHLNDLWKS</sequence>
<protein>
    <recommendedName>
        <fullName evidence="3">AbiEi antitoxin C-terminal domain-containing protein</fullName>
    </recommendedName>
</protein>
<accession>A0A2G9XE36</accession>
<comment type="caution">
    <text evidence="1">The sequence shown here is derived from an EMBL/GenBank/DDBJ whole genome shotgun (WGS) entry which is preliminary data.</text>
</comment>